<proteinExistence type="predicted"/>
<dbReference type="AlphaFoldDB" id="W0FMI5"/>
<name>W0FMI5_9BACT</name>
<accession>W0FMI5</accession>
<organism evidence="1">
    <name type="scientific">uncultured bacterium Contig160</name>
    <dbReference type="NCBI Taxonomy" id="1393469"/>
    <lineage>
        <taxon>Bacteria</taxon>
        <taxon>environmental samples</taxon>
    </lineage>
</organism>
<protein>
    <submittedName>
        <fullName evidence="1">Uncharacterized protein</fullName>
    </submittedName>
</protein>
<sequence length="77" mass="8885">MTPEENGIMRDAFYFLRDHINPPPLGTDECLAFWNQAAKDLAAVSYTWKNHPLATCVLMAIYDYLDWKCKQTKGEDT</sequence>
<dbReference type="EMBL" id="KC246787">
    <property type="protein sequence ID" value="AHF24205.1"/>
    <property type="molecule type" value="Genomic_DNA"/>
</dbReference>
<reference evidence="1" key="1">
    <citation type="journal article" date="2013" name="PLoS ONE">
        <title>Metagenomic insights into the carbohydrate-active enzymes carried by the microorganisms adhering to solid digesta in the rumen of cows.</title>
        <authorList>
            <person name="Wang L."/>
            <person name="Hatem A."/>
            <person name="Catalyurek U.V."/>
            <person name="Morrison M."/>
            <person name="Yu Z."/>
        </authorList>
    </citation>
    <scope>NUCLEOTIDE SEQUENCE</scope>
</reference>
<evidence type="ECO:0000313" key="1">
    <source>
        <dbReference type="EMBL" id="AHF24205.1"/>
    </source>
</evidence>